<evidence type="ECO:0000313" key="6">
    <source>
        <dbReference type="EMBL" id="CAB4347053.1"/>
    </source>
</evidence>
<keyword evidence="3 5" id="KW-1133">Transmembrane helix</keyword>
<dbReference type="PANTHER" id="PTHR11040:SF70">
    <property type="entry name" value="OS05G0316100 PROTEIN"/>
    <property type="match status" value="1"/>
</dbReference>
<organism evidence="6">
    <name type="scientific">freshwater metagenome</name>
    <dbReference type="NCBI Taxonomy" id="449393"/>
    <lineage>
        <taxon>unclassified sequences</taxon>
        <taxon>metagenomes</taxon>
        <taxon>ecological metagenomes</taxon>
    </lineage>
</organism>
<proteinExistence type="predicted"/>
<evidence type="ECO:0000256" key="5">
    <source>
        <dbReference type="SAM" id="Phobius"/>
    </source>
</evidence>
<feature type="transmembrane region" description="Helical" evidence="5">
    <location>
        <begin position="6"/>
        <end position="26"/>
    </location>
</feature>
<feature type="transmembrane region" description="Helical" evidence="5">
    <location>
        <begin position="165"/>
        <end position="186"/>
    </location>
</feature>
<dbReference type="GO" id="GO:0016020">
    <property type="term" value="C:membrane"/>
    <property type="evidence" value="ECO:0007669"/>
    <property type="project" value="UniProtKB-SubCell"/>
</dbReference>
<feature type="transmembrane region" description="Helical" evidence="5">
    <location>
        <begin position="38"/>
        <end position="56"/>
    </location>
</feature>
<name>A0A6J6A5R0_9ZZZZ</name>
<evidence type="ECO:0000256" key="4">
    <source>
        <dbReference type="ARBA" id="ARBA00023136"/>
    </source>
</evidence>
<dbReference type="Pfam" id="PF02535">
    <property type="entry name" value="Zip"/>
    <property type="match status" value="1"/>
</dbReference>
<feature type="transmembrane region" description="Helical" evidence="5">
    <location>
        <begin position="225"/>
        <end position="244"/>
    </location>
</feature>
<sequence>MALLTVFLLACVTALATGLGALPVAWLGPARTERWRPLLWGIAAGVMTAASIGLVVEPIDKGQWVPLIVGGVIGVAFLLIGQRAMAGREMHVGNLSGVHVRRSALVFVVLFVHSLPEGFALGSSWSVDSTIGLFVFVAITLQNVPEGTATAIPMAQAGFSASQQFWAAVGTSLPQPIGAVIAFLLVEEITALLPWSLGFAAGAMLALVVLELLPDAIGPRENRPLAATGIIGSMLAMAALAMLLGA</sequence>
<comment type="subcellular location">
    <subcellularLocation>
        <location evidence="1">Membrane</location>
        <topology evidence="1">Multi-pass membrane protein</topology>
    </subcellularLocation>
</comment>
<protein>
    <submittedName>
        <fullName evidence="6">Unannotated protein</fullName>
    </submittedName>
</protein>
<dbReference type="InterPro" id="IPR003689">
    <property type="entry name" value="ZIP"/>
</dbReference>
<feature type="transmembrane region" description="Helical" evidence="5">
    <location>
        <begin position="62"/>
        <end position="80"/>
    </location>
</feature>
<dbReference type="AlphaFoldDB" id="A0A6J6A5R0"/>
<accession>A0A6J6A5R0</accession>
<reference evidence="6" key="1">
    <citation type="submission" date="2020-05" db="EMBL/GenBank/DDBJ databases">
        <authorList>
            <person name="Chiriac C."/>
            <person name="Salcher M."/>
            <person name="Ghai R."/>
            <person name="Kavagutti S V."/>
        </authorList>
    </citation>
    <scope>NUCLEOTIDE SEQUENCE</scope>
</reference>
<evidence type="ECO:0000256" key="1">
    <source>
        <dbReference type="ARBA" id="ARBA00004141"/>
    </source>
</evidence>
<feature type="transmembrane region" description="Helical" evidence="5">
    <location>
        <begin position="192"/>
        <end position="213"/>
    </location>
</feature>
<keyword evidence="4 5" id="KW-0472">Membrane</keyword>
<keyword evidence="2 5" id="KW-0812">Transmembrane</keyword>
<gene>
    <name evidence="6" type="ORF">UFOPK3522_01555</name>
</gene>
<evidence type="ECO:0000256" key="3">
    <source>
        <dbReference type="ARBA" id="ARBA00022989"/>
    </source>
</evidence>
<evidence type="ECO:0000256" key="2">
    <source>
        <dbReference type="ARBA" id="ARBA00022692"/>
    </source>
</evidence>
<dbReference type="PANTHER" id="PTHR11040">
    <property type="entry name" value="ZINC/IRON TRANSPORTER"/>
    <property type="match status" value="1"/>
</dbReference>
<dbReference type="EMBL" id="CAESAO010000186">
    <property type="protein sequence ID" value="CAB4347053.1"/>
    <property type="molecule type" value="Genomic_DNA"/>
</dbReference>
<dbReference type="GO" id="GO:0005385">
    <property type="term" value="F:zinc ion transmembrane transporter activity"/>
    <property type="evidence" value="ECO:0007669"/>
    <property type="project" value="TreeGrafter"/>
</dbReference>